<feature type="compositionally biased region" description="Low complexity" evidence="2">
    <location>
        <begin position="35"/>
        <end position="63"/>
    </location>
</feature>
<feature type="region of interest" description="Disordered" evidence="2">
    <location>
        <begin position="398"/>
        <end position="457"/>
    </location>
</feature>
<comment type="caution">
    <text evidence="3">The sequence shown here is derived from an EMBL/GenBank/DDBJ whole genome shotgun (WGS) entry which is preliminary data.</text>
</comment>
<dbReference type="InterPro" id="IPR039715">
    <property type="entry name" value="ZCCHC10"/>
</dbReference>
<gene>
    <name evidence="3" type="ORF">BDN71DRAFT_809193</name>
</gene>
<dbReference type="PANTHER" id="PTHR13491:SF0">
    <property type="entry name" value="ZINC FINGER CCHC DOMAIN-CONTAINING PROTEIN 10"/>
    <property type="match status" value="1"/>
</dbReference>
<feature type="compositionally biased region" description="Low complexity" evidence="2">
    <location>
        <begin position="479"/>
        <end position="512"/>
    </location>
</feature>
<evidence type="ECO:0000256" key="2">
    <source>
        <dbReference type="SAM" id="MobiDB-lite"/>
    </source>
</evidence>
<feature type="coiled-coil region" evidence="1">
    <location>
        <begin position="339"/>
        <end position="368"/>
    </location>
</feature>
<evidence type="ECO:0000313" key="4">
    <source>
        <dbReference type="Proteomes" id="UP000807025"/>
    </source>
</evidence>
<accession>A0A9P5ZYE8</accession>
<keyword evidence="4" id="KW-1185">Reference proteome</keyword>
<protein>
    <submittedName>
        <fullName evidence="3">Uncharacterized protein</fullName>
    </submittedName>
</protein>
<dbReference type="EMBL" id="MU154557">
    <property type="protein sequence ID" value="KAF9495956.1"/>
    <property type="molecule type" value="Genomic_DNA"/>
</dbReference>
<keyword evidence="1" id="KW-0175">Coiled coil</keyword>
<dbReference type="OrthoDB" id="2997660at2759"/>
<reference evidence="3" key="1">
    <citation type="submission" date="2020-11" db="EMBL/GenBank/DDBJ databases">
        <authorList>
            <consortium name="DOE Joint Genome Institute"/>
            <person name="Ahrendt S."/>
            <person name="Riley R."/>
            <person name="Andreopoulos W."/>
            <person name="Labutti K."/>
            <person name="Pangilinan J."/>
            <person name="Ruiz-Duenas F.J."/>
            <person name="Barrasa J.M."/>
            <person name="Sanchez-Garcia M."/>
            <person name="Camarero S."/>
            <person name="Miyauchi S."/>
            <person name="Serrano A."/>
            <person name="Linde D."/>
            <person name="Babiker R."/>
            <person name="Drula E."/>
            <person name="Ayuso-Fernandez I."/>
            <person name="Pacheco R."/>
            <person name="Padilla G."/>
            <person name="Ferreira P."/>
            <person name="Barriuso J."/>
            <person name="Kellner H."/>
            <person name="Castanera R."/>
            <person name="Alfaro M."/>
            <person name="Ramirez L."/>
            <person name="Pisabarro A.G."/>
            <person name="Kuo A."/>
            <person name="Tritt A."/>
            <person name="Lipzen A."/>
            <person name="He G."/>
            <person name="Yan M."/>
            <person name="Ng V."/>
            <person name="Cullen D."/>
            <person name="Martin F."/>
            <person name="Rosso M.-N."/>
            <person name="Henrissat B."/>
            <person name="Hibbett D."/>
            <person name="Martinez A.T."/>
            <person name="Grigoriev I.V."/>
        </authorList>
    </citation>
    <scope>NUCLEOTIDE SEQUENCE</scope>
    <source>
        <strain evidence="3">ATCC 90797</strain>
    </source>
</reference>
<dbReference type="AlphaFoldDB" id="A0A9P5ZYE8"/>
<feature type="region of interest" description="Disordered" evidence="2">
    <location>
        <begin position="109"/>
        <end position="151"/>
    </location>
</feature>
<feature type="region of interest" description="Disordered" evidence="2">
    <location>
        <begin position="476"/>
        <end position="561"/>
    </location>
</feature>
<feature type="region of interest" description="Disordered" evidence="2">
    <location>
        <begin position="176"/>
        <end position="226"/>
    </location>
</feature>
<organism evidence="3 4">
    <name type="scientific">Pleurotus eryngii</name>
    <name type="common">Boletus of the steppes</name>
    <dbReference type="NCBI Taxonomy" id="5323"/>
    <lineage>
        <taxon>Eukaryota</taxon>
        <taxon>Fungi</taxon>
        <taxon>Dikarya</taxon>
        <taxon>Basidiomycota</taxon>
        <taxon>Agaricomycotina</taxon>
        <taxon>Agaricomycetes</taxon>
        <taxon>Agaricomycetidae</taxon>
        <taxon>Agaricales</taxon>
        <taxon>Pleurotineae</taxon>
        <taxon>Pleurotaceae</taxon>
        <taxon>Pleurotus</taxon>
    </lineage>
</organism>
<proteinExistence type="predicted"/>
<feature type="compositionally biased region" description="Low complexity" evidence="2">
    <location>
        <begin position="129"/>
        <end position="141"/>
    </location>
</feature>
<feature type="compositionally biased region" description="Low complexity" evidence="2">
    <location>
        <begin position="185"/>
        <end position="208"/>
    </location>
</feature>
<sequence>MHRVPLVGLDRTRSQTTQLSPQRQRSIKSATHHMSLSTLSSSSSPTKQSQSKPAKPKPSTSKLKQLKSKVKARMGASQSLTIHGSLGVRTAFKASEVVASASDSIPITSLVATRPAPPPPTSPQREQQDNSNASSSRQRSPSPAPTEPCDVELTQEECVNALKAMGIKARDYAYAPRKPAPPTAPAASSSEANTSTSDSPSTSTSSQTRLEPAPQPEKDELRRPTAVLWSPDSALAEYDVRVASLTRTYPITGRTLSRLLEIGWVTEEEALEDCHEMDWEAMYKYRELCLKKSTTERWQDGEYPWKFLWTRGSDRGKPNMKTRMVLMDAERRMRAYVDRACKDEEMRRARAEKEREQEEKDAALIRKMKENGELWEVALVGDDADVGDVDNANVDDVEMFAPEVGRNKRMSPESFDEDEEQEQEKSPRRRSAKRRRLSPTPIAVVPSMPPQYPAPLHTYHPEIRHQVQAAKEFARLKPLSSSSQSQPSSQHHSHSQSQHSQSQLHRQLHSQSTQATEPSSHSRPYERSATPPPLDCDTPPSTSRATTPIVEEPKPKSRTLGRRLSRTTTFAQII</sequence>
<feature type="compositionally biased region" description="Polar residues" evidence="2">
    <location>
        <begin position="513"/>
        <end position="522"/>
    </location>
</feature>
<dbReference type="PANTHER" id="PTHR13491">
    <property type="entry name" value="ZCCHC10 PROTEIN"/>
    <property type="match status" value="1"/>
</dbReference>
<dbReference type="Proteomes" id="UP000807025">
    <property type="component" value="Unassembled WGS sequence"/>
</dbReference>
<feature type="compositionally biased region" description="Polar residues" evidence="2">
    <location>
        <begin position="14"/>
        <end position="34"/>
    </location>
</feature>
<feature type="region of interest" description="Disordered" evidence="2">
    <location>
        <begin position="1"/>
        <end position="76"/>
    </location>
</feature>
<feature type="compositionally biased region" description="Basic residues" evidence="2">
    <location>
        <begin position="427"/>
        <end position="437"/>
    </location>
</feature>
<evidence type="ECO:0000256" key="1">
    <source>
        <dbReference type="SAM" id="Coils"/>
    </source>
</evidence>
<name>A0A9P5ZYE8_PLEER</name>
<evidence type="ECO:0000313" key="3">
    <source>
        <dbReference type="EMBL" id="KAF9495956.1"/>
    </source>
</evidence>